<evidence type="ECO:0000313" key="1">
    <source>
        <dbReference type="EMBL" id="GAD02685.1"/>
    </source>
</evidence>
<sequence>MKIGIMQPYFLPYLGYFQLMAHVDIWVIFDQVQFIDKGWVNRNRILHPDESKQWQFITVPLSKRGQFDYINTLSIHNDAKWKKQIRGKFDYWRKKAPYFKASMELLDECLALETDSLGDLLAHSLATTNQYLGISTPLVVQSKENMPIDSVEHAGQWALEIAKHYGADEYINPCGGAVIFKQQEFDEHNIQLKFLRPELKAYSQRRNQFVPGLSIIDVLMWNSIEEVQRMLSDDFRICSQNEVLSE</sequence>
<protein>
    <recommendedName>
        <fullName evidence="3">Glycine transferase</fullName>
    </recommendedName>
</protein>
<dbReference type="Pfam" id="PF08889">
    <property type="entry name" value="WbqC"/>
    <property type="match status" value="1"/>
</dbReference>
<dbReference type="EMBL" id="BARX01000019">
    <property type="protein sequence ID" value="GAD02685.1"/>
    <property type="molecule type" value="Genomic_DNA"/>
</dbReference>
<dbReference type="STRING" id="1331007.AALB_2765"/>
<keyword evidence="2" id="KW-1185">Reference proteome</keyword>
<dbReference type="InterPro" id="IPR014985">
    <property type="entry name" value="WbqC"/>
</dbReference>
<dbReference type="AlphaFoldDB" id="R9PN01"/>
<dbReference type="Proteomes" id="UP000014461">
    <property type="component" value="Unassembled WGS sequence"/>
</dbReference>
<organism evidence="1 2">
    <name type="scientific">Agarivorans albus MKT 106</name>
    <dbReference type="NCBI Taxonomy" id="1331007"/>
    <lineage>
        <taxon>Bacteria</taxon>
        <taxon>Pseudomonadati</taxon>
        <taxon>Pseudomonadota</taxon>
        <taxon>Gammaproteobacteria</taxon>
        <taxon>Alteromonadales</taxon>
        <taxon>Alteromonadaceae</taxon>
        <taxon>Agarivorans</taxon>
    </lineage>
</organism>
<comment type="caution">
    <text evidence="1">The sequence shown here is derived from an EMBL/GenBank/DDBJ whole genome shotgun (WGS) entry which is preliminary data.</text>
</comment>
<proteinExistence type="predicted"/>
<name>R9PN01_AGAAL</name>
<dbReference type="OrthoDB" id="3611744at2"/>
<gene>
    <name evidence="1" type="ORF">AALB_2765</name>
</gene>
<dbReference type="RefSeq" id="WP_016402452.1">
    <property type="nucleotide sequence ID" value="NZ_BARX01000019.1"/>
</dbReference>
<evidence type="ECO:0008006" key="3">
    <source>
        <dbReference type="Google" id="ProtNLM"/>
    </source>
</evidence>
<reference evidence="1" key="1">
    <citation type="journal article" date="2013" name="Genome Announc.">
        <title>Draft Genome Sequence of Agarivorans albus Strain MKT 106T, an Agarolytic Marine Bacterium.</title>
        <authorList>
            <person name="Yasuike M."/>
            <person name="Nakamura Y."/>
            <person name="Kai W."/>
            <person name="Fujiwara A."/>
            <person name="Fukui Y."/>
            <person name="Satomi M."/>
            <person name="Sano M."/>
        </authorList>
    </citation>
    <scope>NUCLEOTIDE SEQUENCE [LARGE SCALE GENOMIC DNA]</scope>
</reference>
<accession>R9PN01</accession>
<evidence type="ECO:0000313" key="2">
    <source>
        <dbReference type="Proteomes" id="UP000014461"/>
    </source>
</evidence>